<gene>
    <name evidence="2" type="ORF">AUJ66_08710</name>
</gene>
<dbReference type="AlphaFoldDB" id="A0A1J4SC11"/>
<dbReference type="Proteomes" id="UP000182278">
    <property type="component" value="Unassembled WGS sequence"/>
</dbReference>
<dbReference type="EMBL" id="MNUO01000132">
    <property type="protein sequence ID" value="OIN95646.1"/>
    <property type="molecule type" value="Genomic_DNA"/>
</dbReference>
<organism evidence="2 3">
    <name type="scientific">Candidatus Desantisbacteria bacterium CG1_02_38_46</name>
    <dbReference type="NCBI Taxonomy" id="1817893"/>
    <lineage>
        <taxon>Bacteria</taxon>
        <taxon>Candidatus Desantisiibacteriota</taxon>
    </lineage>
</organism>
<protein>
    <submittedName>
        <fullName evidence="2">Uncharacterized protein</fullName>
    </submittedName>
</protein>
<proteinExistence type="predicted"/>
<keyword evidence="1" id="KW-0175">Coiled coil</keyword>
<feature type="coiled-coil region" evidence="1">
    <location>
        <begin position="77"/>
        <end position="111"/>
    </location>
</feature>
<accession>A0A1J4SC11</accession>
<evidence type="ECO:0000313" key="2">
    <source>
        <dbReference type="EMBL" id="OIN95646.1"/>
    </source>
</evidence>
<dbReference type="STRING" id="1817893.AUJ66_08710"/>
<evidence type="ECO:0000313" key="3">
    <source>
        <dbReference type="Proteomes" id="UP000182278"/>
    </source>
</evidence>
<name>A0A1J4SC11_9BACT</name>
<sequence>MNWKYALSYIEGCCKRWEAFKKEFKGTEEEKKILEESYMVIFFPDGNIQVNLQGFSPSIMALFHSGVFDPSSSSKYFLSLIREKQRLKEEIKRIEQMIEKIERKLLSINTDNLELSPFHIELRFKSVDYNLIQKLKEWEGCNQEKTDKSPASIRIVLK</sequence>
<reference evidence="2 3" key="1">
    <citation type="journal article" date="2016" name="Environ. Microbiol.">
        <title>Genomic resolution of a cold subsurface aquifer community provides metabolic insights for novel microbes adapted to high CO concentrations.</title>
        <authorList>
            <person name="Probst A.J."/>
            <person name="Castelle C.J."/>
            <person name="Singh A."/>
            <person name="Brown C.T."/>
            <person name="Anantharaman K."/>
            <person name="Sharon I."/>
            <person name="Hug L.A."/>
            <person name="Burstein D."/>
            <person name="Emerson J.B."/>
            <person name="Thomas B.C."/>
            <person name="Banfield J.F."/>
        </authorList>
    </citation>
    <scope>NUCLEOTIDE SEQUENCE [LARGE SCALE GENOMIC DNA]</scope>
    <source>
        <strain evidence="2">CG1_02_38_46</strain>
    </source>
</reference>
<comment type="caution">
    <text evidence="2">The sequence shown here is derived from an EMBL/GenBank/DDBJ whole genome shotgun (WGS) entry which is preliminary data.</text>
</comment>
<evidence type="ECO:0000256" key="1">
    <source>
        <dbReference type="SAM" id="Coils"/>
    </source>
</evidence>